<protein>
    <submittedName>
        <fullName evidence="2">Reverse transcriptase family protein</fullName>
    </submittedName>
</protein>
<dbReference type="GO" id="GO:0003964">
    <property type="term" value="F:RNA-directed DNA polymerase activity"/>
    <property type="evidence" value="ECO:0007669"/>
    <property type="project" value="UniProtKB-KW"/>
</dbReference>
<dbReference type="Pfam" id="PF00078">
    <property type="entry name" value="RVT_1"/>
    <property type="match status" value="1"/>
</dbReference>
<evidence type="ECO:0000313" key="2">
    <source>
        <dbReference type="EMBL" id="MCY6524781.1"/>
    </source>
</evidence>
<dbReference type="InterPro" id="IPR053134">
    <property type="entry name" value="RNA-dir_DNA_polymerase"/>
</dbReference>
<proteinExistence type="predicted"/>
<keyword evidence="2" id="KW-0808">Transferase</keyword>
<evidence type="ECO:0000313" key="3">
    <source>
        <dbReference type="Proteomes" id="UP001077788"/>
    </source>
</evidence>
<feature type="non-terminal residue" evidence="2">
    <location>
        <position position="1"/>
    </location>
</feature>
<dbReference type="PANTHER" id="PTHR24559">
    <property type="entry name" value="TRANSPOSON TY3-I GAG-POL POLYPROTEIN"/>
    <property type="match status" value="1"/>
</dbReference>
<dbReference type="PANTHER" id="PTHR24559:SF431">
    <property type="entry name" value="RNA-DIRECTED DNA POLYMERASE HOMOLOG"/>
    <property type="match status" value="1"/>
</dbReference>
<dbReference type="Proteomes" id="UP001077788">
    <property type="component" value="Unassembled WGS sequence"/>
</dbReference>
<dbReference type="Gene3D" id="3.10.10.10">
    <property type="entry name" value="HIV Type 1 Reverse Transcriptase, subunit A, domain 1"/>
    <property type="match status" value="1"/>
</dbReference>
<keyword evidence="2" id="KW-0548">Nucleotidyltransferase</keyword>
<comment type="caution">
    <text evidence="2">The sequence shown here is derived from an EMBL/GenBank/DDBJ whole genome shotgun (WGS) entry which is preliminary data.</text>
</comment>
<reference evidence="2" key="2">
    <citation type="submission" date="2022-12" db="EMBL/GenBank/DDBJ databases">
        <authorList>
            <person name="Kardos G."/>
            <person name="Sarkozi R."/>
            <person name="Laczko L."/>
            <person name="Marton S."/>
            <person name="Makrai L."/>
            <person name="Banyai K."/>
            <person name="Fodor L."/>
        </authorList>
    </citation>
    <scope>NUCLEOTIDE SEQUENCE</scope>
    <source>
        <strain evidence="2">84/14</strain>
    </source>
</reference>
<dbReference type="CDD" id="cd01647">
    <property type="entry name" value="RT_LTR"/>
    <property type="match status" value="1"/>
</dbReference>
<dbReference type="InterPro" id="IPR043502">
    <property type="entry name" value="DNA/RNA_pol_sf"/>
</dbReference>
<dbReference type="InterPro" id="IPR043128">
    <property type="entry name" value="Rev_trsase/Diguanyl_cyclase"/>
</dbReference>
<name>A0A9Q4DJR5_ACTPL</name>
<feature type="non-terminal residue" evidence="2">
    <location>
        <position position="248"/>
    </location>
</feature>
<dbReference type="EMBL" id="JAPQFC010000179">
    <property type="protein sequence ID" value="MCY6524781.1"/>
    <property type="molecule type" value="Genomic_DNA"/>
</dbReference>
<keyword evidence="2" id="KW-0695">RNA-directed DNA polymerase</keyword>
<dbReference type="InterPro" id="IPR000477">
    <property type="entry name" value="RT_dom"/>
</dbReference>
<reference evidence="2" key="1">
    <citation type="journal article" date="2021" name="Vet Sci">
        <title>O-Serogroups and Pathovirotypes of Escherichia coli Isolated from Post-Weaning Piglets Showing Diarrhoea and/or Oedema in South Korea.</title>
        <authorList>
            <person name="Byun J.W."/>
            <person name="Moon B.Y."/>
            <person name="Do K.H."/>
            <person name="Lee K."/>
            <person name="Lee H.Y."/>
            <person name="Kim W.I."/>
            <person name="So B."/>
            <person name="Lee W.K."/>
        </authorList>
    </citation>
    <scope>NUCLEOTIDE SEQUENCE</scope>
    <source>
        <strain evidence="2">84/14</strain>
    </source>
</reference>
<feature type="domain" description="Reverse transcriptase" evidence="1">
    <location>
        <begin position="117"/>
        <end position="246"/>
    </location>
</feature>
<organism evidence="2 3">
    <name type="scientific">Actinobacillus pleuropneumoniae</name>
    <name type="common">Haemophilus pleuropneumoniae</name>
    <dbReference type="NCBI Taxonomy" id="715"/>
    <lineage>
        <taxon>Bacteria</taxon>
        <taxon>Pseudomonadati</taxon>
        <taxon>Pseudomonadota</taxon>
        <taxon>Gammaproteobacteria</taxon>
        <taxon>Pasteurellales</taxon>
        <taxon>Pasteurellaceae</taxon>
        <taxon>Actinobacillus</taxon>
    </lineage>
</organism>
<sequence>GNISRTVPIDISVKPGIEENIHIGDACTEEEIQTYKALFQEFRDVFAWSYEEMPGIDPAIVVHEIKTYPDAKPVWQRLRQIHPRKAAAIKAEVEKLLKAGFIYPIPLTDWVSNIVPVNKKQGTIRICIDYRDINRACPKDNYPTPFIDQIIDECAGCEIFSFMDGFSGYNQINIRPQDQSKTAFIFPWGTFAYRKLPFGLKYAGATFQRAMNYAFHDIKNIVQPYLDDLPAHSQKQTDHPQHLRAIFL</sequence>
<dbReference type="AlphaFoldDB" id="A0A9Q4DJR5"/>
<dbReference type="Gene3D" id="3.30.70.270">
    <property type="match status" value="1"/>
</dbReference>
<accession>A0A9Q4DJR5</accession>
<evidence type="ECO:0000259" key="1">
    <source>
        <dbReference type="Pfam" id="PF00078"/>
    </source>
</evidence>
<gene>
    <name evidence="2" type="ORF">OYG11_11270</name>
</gene>
<dbReference type="SUPFAM" id="SSF56672">
    <property type="entry name" value="DNA/RNA polymerases"/>
    <property type="match status" value="1"/>
</dbReference>